<evidence type="ECO:0000256" key="2">
    <source>
        <dbReference type="ARBA" id="ARBA00023315"/>
    </source>
</evidence>
<dbReference type="Pfam" id="PF25559">
    <property type="entry name" value="DUF7931"/>
    <property type="match status" value="1"/>
</dbReference>
<dbReference type="SUPFAM" id="SSF55729">
    <property type="entry name" value="Acyl-CoA N-acyltransferases (Nat)"/>
    <property type="match status" value="1"/>
</dbReference>
<dbReference type="CDD" id="cd04301">
    <property type="entry name" value="NAT_SF"/>
    <property type="match status" value="1"/>
</dbReference>
<proteinExistence type="predicted"/>
<dbReference type="GO" id="GO:0016747">
    <property type="term" value="F:acyltransferase activity, transferring groups other than amino-acyl groups"/>
    <property type="evidence" value="ECO:0007669"/>
    <property type="project" value="InterPro"/>
</dbReference>
<dbReference type="AlphaFoldDB" id="A0AB39UXA2"/>
<dbReference type="InterPro" id="IPR016181">
    <property type="entry name" value="Acyl_CoA_acyltransferase"/>
</dbReference>
<sequence length="317" mass="36525">MIAHIRILAWDSPEQQVLRHIRETVFIREQGVPESLEWDEHDPRALHFLYYSEHGEPVACARLVPEESQARIGRMAVLPDHRRRGIARSLLRYVLNYARSEPFQRAVLSAQTQVADFYASEGFVTEGEVYEEAGIPHIRMTLQLREAPSETPQVVGKDRQSHQLTQWEDISAHLVCLIRQCTHRLDIVTDTLPAALFGHPDIAERLKYLSRRRNQPSVRMIIREPAQCMQQSGELHSLLGRLSTALDLRQPLPEARSADEPQYVIVDEMAVLYQHRTSYPEGFACYYDPARARMLTSDFEALFSRSVPCPEFRQLSL</sequence>
<dbReference type="Pfam" id="PF13673">
    <property type="entry name" value="Acetyltransf_10"/>
    <property type="match status" value="1"/>
</dbReference>
<organism evidence="4">
    <name type="scientific">Thermohahella caldifontis</name>
    <dbReference type="NCBI Taxonomy" id="3142973"/>
    <lineage>
        <taxon>Bacteria</taxon>
        <taxon>Pseudomonadati</taxon>
        <taxon>Pseudomonadota</taxon>
        <taxon>Gammaproteobacteria</taxon>
        <taxon>Oceanospirillales</taxon>
        <taxon>Hahellaceae</taxon>
        <taxon>Thermohahella</taxon>
    </lineage>
</organism>
<evidence type="ECO:0000256" key="1">
    <source>
        <dbReference type="ARBA" id="ARBA00022679"/>
    </source>
</evidence>
<dbReference type="InterPro" id="IPR057691">
    <property type="entry name" value="DUF7931"/>
</dbReference>
<protein>
    <submittedName>
        <fullName evidence="4">GNAT family N-acetyltransferase</fullName>
        <ecNumber evidence="4">2.3.1.-</ecNumber>
    </submittedName>
</protein>
<dbReference type="PANTHER" id="PTHR43877:SF5">
    <property type="entry name" value="BLL8307 PROTEIN"/>
    <property type="match status" value="1"/>
</dbReference>
<keyword evidence="1 4" id="KW-0808">Transferase</keyword>
<dbReference type="Gene3D" id="3.40.630.30">
    <property type="match status" value="1"/>
</dbReference>
<dbReference type="InterPro" id="IPR050832">
    <property type="entry name" value="Bact_Acetyltransf"/>
</dbReference>
<dbReference type="InterPro" id="IPR000182">
    <property type="entry name" value="GNAT_dom"/>
</dbReference>
<evidence type="ECO:0000259" key="3">
    <source>
        <dbReference type="PROSITE" id="PS51186"/>
    </source>
</evidence>
<dbReference type="KEGG" id="tcd:AAIA72_02355"/>
<accession>A0AB39UXA2</accession>
<dbReference type="RefSeq" id="WP_369601849.1">
    <property type="nucleotide sequence ID" value="NZ_CP154858.1"/>
</dbReference>
<dbReference type="EMBL" id="CP154858">
    <property type="protein sequence ID" value="XDT72848.1"/>
    <property type="molecule type" value="Genomic_DNA"/>
</dbReference>
<dbReference type="PANTHER" id="PTHR43877">
    <property type="entry name" value="AMINOALKYLPHOSPHONATE N-ACETYLTRANSFERASE-RELATED-RELATED"/>
    <property type="match status" value="1"/>
</dbReference>
<gene>
    <name evidence="4" type="ORF">AAIA72_02355</name>
</gene>
<feature type="domain" description="N-acetyltransferase" evidence="3">
    <location>
        <begin position="5"/>
        <end position="145"/>
    </location>
</feature>
<dbReference type="PROSITE" id="PS51186">
    <property type="entry name" value="GNAT"/>
    <property type="match status" value="1"/>
</dbReference>
<dbReference type="EC" id="2.3.1.-" evidence="4"/>
<evidence type="ECO:0000313" key="4">
    <source>
        <dbReference type="EMBL" id="XDT72848.1"/>
    </source>
</evidence>
<reference evidence="4" key="1">
    <citation type="submission" date="2024-05" db="EMBL/GenBank/DDBJ databases">
        <title>Genome sequencing of novel strain.</title>
        <authorList>
            <person name="Ganbat D."/>
            <person name="Ganbat S."/>
            <person name="Lee S.-J."/>
        </authorList>
    </citation>
    <scope>NUCLEOTIDE SEQUENCE</scope>
    <source>
        <strain evidence="4">SMD15-11</strain>
    </source>
</reference>
<keyword evidence="2 4" id="KW-0012">Acyltransferase</keyword>
<name>A0AB39UXA2_9GAMM</name>